<dbReference type="Proteomes" id="UP000053105">
    <property type="component" value="Unassembled WGS sequence"/>
</dbReference>
<dbReference type="AlphaFoldDB" id="A0A0N0U6E5"/>
<dbReference type="OrthoDB" id="8056906at2759"/>
<dbReference type="Pfam" id="PF13412">
    <property type="entry name" value="HTH_24"/>
    <property type="match status" value="1"/>
</dbReference>
<sequence>ITGKIDEIMEEIEQDPHIGNHDIGKELNIDHKTVSNHLKKAGYKKKKFDVRLPRDSTLNNLMNRIS</sequence>
<gene>
    <name evidence="1" type="ORF">WN51_09347</name>
</gene>
<dbReference type="Gene3D" id="1.10.10.60">
    <property type="entry name" value="Homeodomain-like"/>
    <property type="match status" value="1"/>
</dbReference>
<evidence type="ECO:0000313" key="1">
    <source>
        <dbReference type="EMBL" id="KOX77682.1"/>
    </source>
</evidence>
<evidence type="ECO:0008006" key="3">
    <source>
        <dbReference type="Google" id="ProtNLM"/>
    </source>
</evidence>
<feature type="non-terminal residue" evidence="1">
    <location>
        <position position="1"/>
    </location>
</feature>
<accession>A0A0N0U6E5</accession>
<keyword evidence="2" id="KW-1185">Reference proteome</keyword>
<dbReference type="EMBL" id="KQ435729">
    <property type="protein sequence ID" value="KOX77682.1"/>
    <property type="molecule type" value="Genomic_DNA"/>
</dbReference>
<protein>
    <recommendedName>
        <fullName evidence="3">Histone-lysine N-methyltransferase SETMAR</fullName>
    </recommendedName>
</protein>
<proteinExistence type="predicted"/>
<reference evidence="1 2" key="1">
    <citation type="submission" date="2015-07" db="EMBL/GenBank/DDBJ databases">
        <title>The genome of Melipona quadrifasciata.</title>
        <authorList>
            <person name="Pan H."/>
            <person name="Kapheim K."/>
        </authorList>
    </citation>
    <scope>NUCLEOTIDE SEQUENCE [LARGE SCALE GENOMIC DNA]</scope>
    <source>
        <strain evidence="1">0111107301</strain>
        <tissue evidence="1">Whole body</tissue>
    </source>
</reference>
<evidence type="ECO:0000313" key="2">
    <source>
        <dbReference type="Proteomes" id="UP000053105"/>
    </source>
</evidence>
<name>A0A0N0U6E5_9HYME</name>
<organism evidence="1 2">
    <name type="scientific">Melipona quadrifasciata</name>
    <dbReference type="NCBI Taxonomy" id="166423"/>
    <lineage>
        <taxon>Eukaryota</taxon>
        <taxon>Metazoa</taxon>
        <taxon>Ecdysozoa</taxon>
        <taxon>Arthropoda</taxon>
        <taxon>Hexapoda</taxon>
        <taxon>Insecta</taxon>
        <taxon>Pterygota</taxon>
        <taxon>Neoptera</taxon>
        <taxon>Endopterygota</taxon>
        <taxon>Hymenoptera</taxon>
        <taxon>Apocrita</taxon>
        <taxon>Aculeata</taxon>
        <taxon>Apoidea</taxon>
        <taxon>Anthophila</taxon>
        <taxon>Apidae</taxon>
        <taxon>Melipona</taxon>
    </lineage>
</organism>